<dbReference type="RefSeq" id="WP_051886174.1">
    <property type="nucleotide sequence ID" value="NZ_JBEWQG010000028.1"/>
</dbReference>
<evidence type="ECO:0000259" key="8">
    <source>
        <dbReference type="Pfam" id="PF00881"/>
    </source>
</evidence>
<keyword evidence="10" id="KW-1185">Reference proteome</keyword>
<dbReference type="SUPFAM" id="SSF55469">
    <property type="entry name" value="FMN-dependent nitroreductase-like"/>
    <property type="match status" value="1"/>
</dbReference>
<keyword evidence="4" id="KW-0288">FMN</keyword>
<dbReference type="Proteomes" id="UP000198424">
    <property type="component" value="Unassembled WGS sequence"/>
</dbReference>
<proteinExistence type="inferred from homology"/>
<evidence type="ECO:0000256" key="3">
    <source>
        <dbReference type="ARBA" id="ARBA00022630"/>
    </source>
</evidence>
<evidence type="ECO:0000256" key="4">
    <source>
        <dbReference type="ARBA" id="ARBA00022643"/>
    </source>
</evidence>
<dbReference type="InterPro" id="IPR026021">
    <property type="entry name" value="YdjA-like"/>
</dbReference>
<comment type="similarity">
    <text evidence="2">Belongs to the nitroreductase family.</text>
</comment>
<dbReference type="PANTHER" id="PTHR43821">
    <property type="entry name" value="NAD(P)H NITROREDUCTASE YDJA-RELATED"/>
    <property type="match status" value="1"/>
</dbReference>
<evidence type="ECO:0000256" key="5">
    <source>
        <dbReference type="ARBA" id="ARBA00022857"/>
    </source>
</evidence>
<keyword evidence="5" id="KW-0521">NADP</keyword>
<sequence>METSIISSSSEVVTQLIRFRKSIYADSYVGGSISDTVLQEILINATWAPTHKMTEPWRFIVLAGSQLEKYGNYMAGYYKYLYEDISDVEKREAKYNYLKKYPLKAACLIGVILSKSTKVNIPEWEELAAVSCAVQNMAISATSYQLGSYWDSSGAAIEYVKTFGLEANEQSLGLFFIGYPEESALSVTKRRTAIDKKVSWHI</sequence>
<dbReference type="InterPro" id="IPR029479">
    <property type="entry name" value="Nitroreductase"/>
</dbReference>
<keyword evidence="6" id="KW-0560">Oxidoreductase</keyword>
<organism evidence="9 10">
    <name type="scientific">Flavobacterium hydatis</name>
    <name type="common">Cytophaga aquatilis</name>
    <dbReference type="NCBI Taxonomy" id="991"/>
    <lineage>
        <taxon>Bacteria</taxon>
        <taxon>Pseudomonadati</taxon>
        <taxon>Bacteroidota</taxon>
        <taxon>Flavobacteriia</taxon>
        <taxon>Flavobacteriales</taxon>
        <taxon>Flavobacteriaceae</taxon>
        <taxon>Flavobacterium</taxon>
    </lineage>
</organism>
<comment type="cofactor">
    <cofactor evidence="1">
        <name>FMN</name>
        <dbReference type="ChEBI" id="CHEBI:58210"/>
    </cofactor>
</comment>
<dbReference type="Gene3D" id="3.40.109.10">
    <property type="entry name" value="NADH Oxidase"/>
    <property type="match status" value="1"/>
</dbReference>
<evidence type="ECO:0000313" key="10">
    <source>
        <dbReference type="Proteomes" id="UP000198424"/>
    </source>
</evidence>
<evidence type="ECO:0000256" key="1">
    <source>
        <dbReference type="ARBA" id="ARBA00001917"/>
    </source>
</evidence>
<evidence type="ECO:0000256" key="6">
    <source>
        <dbReference type="ARBA" id="ARBA00023002"/>
    </source>
</evidence>
<keyword evidence="3" id="KW-0285">Flavoprotein</keyword>
<dbReference type="Pfam" id="PF00881">
    <property type="entry name" value="Nitroreductase"/>
    <property type="match status" value="1"/>
</dbReference>
<dbReference type="InterPro" id="IPR052530">
    <property type="entry name" value="NAD(P)H_nitroreductase"/>
</dbReference>
<dbReference type="InterPro" id="IPR000415">
    <property type="entry name" value="Nitroreductase-like"/>
</dbReference>
<protein>
    <submittedName>
        <fullName evidence="9">Nitroreductase</fullName>
    </submittedName>
</protein>
<evidence type="ECO:0000313" key="9">
    <source>
        <dbReference type="EMBL" id="OXA94142.1"/>
    </source>
</evidence>
<evidence type="ECO:0000256" key="7">
    <source>
        <dbReference type="ARBA" id="ARBA00023027"/>
    </source>
</evidence>
<reference evidence="9 10" key="1">
    <citation type="submission" date="2016-11" db="EMBL/GenBank/DDBJ databases">
        <title>Whole genomes of Flavobacteriaceae.</title>
        <authorList>
            <person name="Stine C."/>
            <person name="Li C."/>
            <person name="Tadesse D."/>
        </authorList>
    </citation>
    <scope>NUCLEOTIDE SEQUENCE [LARGE SCALE GENOMIC DNA]</scope>
    <source>
        <strain evidence="9 10">ATCC 29551</strain>
    </source>
</reference>
<name>A0ABX4CGX6_FLAHY</name>
<dbReference type="CDD" id="cd02135">
    <property type="entry name" value="YdjA-like"/>
    <property type="match status" value="1"/>
</dbReference>
<comment type="caution">
    <text evidence="9">The sequence shown here is derived from an EMBL/GenBank/DDBJ whole genome shotgun (WGS) entry which is preliminary data.</text>
</comment>
<gene>
    <name evidence="9" type="ORF">B0A62_10795</name>
</gene>
<dbReference type="EMBL" id="MUGY01000010">
    <property type="protein sequence ID" value="OXA94142.1"/>
    <property type="molecule type" value="Genomic_DNA"/>
</dbReference>
<keyword evidence="7" id="KW-0520">NAD</keyword>
<dbReference type="PANTHER" id="PTHR43821:SF1">
    <property type="entry name" value="NAD(P)H NITROREDUCTASE YDJA-RELATED"/>
    <property type="match status" value="1"/>
</dbReference>
<feature type="domain" description="Nitroreductase" evidence="8">
    <location>
        <begin position="17"/>
        <end position="179"/>
    </location>
</feature>
<evidence type="ECO:0000256" key="2">
    <source>
        <dbReference type="ARBA" id="ARBA00007118"/>
    </source>
</evidence>
<accession>A0ABX4CGX6</accession>